<name>A0A454D3P5_VIBHA</name>
<dbReference type="Proteomes" id="UP000008367">
    <property type="component" value="Unassembled WGS sequence"/>
</dbReference>
<feature type="region of interest" description="Disordered" evidence="1">
    <location>
        <begin position="1"/>
        <end position="25"/>
    </location>
</feature>
<evidence type="ECO:0000313" key="3">
    <source>
        <dbReference type="Proteomes" id="UP000008367"/>
    </source>
</evidence>
<protein>
    <submittedName>
        <fullName evidence="2">Uncharacterized protein</fullName>
    </submittedName>
</protein>
<dbReference type="EMBL" id="AJSR01000378">
    <property type="protein sequence ID" value="EKM33250.1"/>
    <property type="molecule type" value="Genomic_DNA"/>
</dbReference>
<evidence type="ECO:0000256" key="1">
    <source>
        <dbReference type="SAM" id="MobiDB-lite"/>
    </source>
</evidence>
<feature type="compositionally biased region" description="Basic and acidic residues" evidence="1">
    <location>
        <begin position="7"/>
        <end position="20"/>
    </location>
</feature>
<dbReference type="AlphaFoldDB" id="A0A454D3P5"/>
<accession>A0A454D3P5</accession>
<organism evidence="2 3">
    <name type="scientific">Vibrio harveyi</name>
    <name type="common">Beneckea harveyi</name>
    <dbReference type="NCBI Taxonomy" id="669"/>
    <lineage>
        <taxon>Bacteria</taxon>
        <taxon>Pseudomonadati</taxon>
        <taxon>Pseudomonadota</taxon>
        <taxon>Gammaproteobacteria</taxon>
        <taxon>Vibrionales</taxon>
        <taxon>Vibrionaceae</taxon>
        <taxon>Vibrio</taxon>
    </lineage>
</organism>
<evidence type="ECO:0000313" key="2">
    <source>
        <dbReference type="EMBL" id="EKM33250.1"/>
    </source>
</evidence>
<gene>
    <name evidence="2" type="ORF">VCHENC02_1270</name>
</gene>
<comment type="caution">
    <text evidence="2">The sequence shown here is derived from an EMBL/GenBank/DDBJ whole genome shotgun (WGS) entry which is preliminary data.</text>
</comment>
<feature type="non-terminal residue" evidence="2">
    <location>
        <position position="67"/>
    </location>
</feature>
<reference evidence="2 3" key="1">
    <citation type="submission" date="2012-10" db="EMBL/GenBank/DDBJ databases">
        <title>Genome sequence of Vibrio Cholerae HENC-02.</title>
        <authorList>
            <person name="Eppinger M."/>
            <person name="Hasan N.A."/>
            <person name="Sengamalay N."/>
            <person name="Hine E."/>
            <person name="Su Q."/>
            <person name="Daugherty S.C."/>
            <person name="Young S."/>
            <person name="Sadzewicz L."/>
            <person name="Tallon L."/>
            <person name="Cebula T.A."/>
            <person name="Ravel J."/>
            <person name="Colwell R.R."/>
        </authorList>
    </citation>
    <scope>NUCLEOTIDE SEQUENCE [LARGE SCALE GENOMIC DNA]</scope>
    <source>
        <strain evidence="2 3">HENC-02</strain>
    </source>
</reference>
<sequence>MHQYKNGLKEHSLFDKHGRQVEQNSDVGTRTQWWWSEANQLLAKKVNQCLVRYSYDEYERINGISYP</sequence>
<proteinExistence type="predicted"/>